<comment type="caution">
    <text evidence="3">The sequence shown here is derived from an EMBL/GenBank/DDBJ whole genome shotgun (WGS) entry which is preliminary data.</text>
</comment>
<keyword evidence="2" id="KW-1133">Transmembrane helix</keyword>
<sequence>MASMPKVFSPLRLPMAMLQALFLVFLAGVWLWAFGVFWTFMVIELPKDLGPYSQMSSLSMFLHRAFPMRETNDIAWEFKFEHTLILACVLTLLMMGWSPTRMEIREKNDKDLAKATEEYTGKSCFFVEVPVYISSSDVFAMAKRYRSADLSFQGDEAAARKYASQFTDSGKVACYQFVDDQDDVKLDAGVPEISSEASWINALVAASVLLGGCSCMSCAAGAMLRHQRSQSSVQPSEVKPPEETRCVRGPQTASSRARHEKTKCEPRAGPAELSQDSALKPVLPTETSSRLASCTDALATTESLWSSVLKMLHWRHSRYSGCDSVLPAVTFAAALPSPVFGLLCNDVSAISVLHFVGWSAAHLKSMLGDYKYREVYVFNEMQNQMAEGTGFHVKAGSLCLSTPTKFTRLKDDYFTALLAVDDSSEKDSVAPTGAHLVWRLGRRTRHPRLSEAFPEGLLLVTERSPHLKDTPTGGTGSDEADAFLAPLPLPSGEEESLGSGCIVGGVEPLSSSGTAWEFGILEERLEPLSLWSGRQLLSEVSRQRIRLARPLLVAVQADSAAEECRGFGQDIAYLGVQTRWSGNDENEPPEANGVQLLETFQVLRPRLPRDATVADIFRTCRGRSRELAEVRMRARYDLLPVDSSPSSGSSSPWKAEDAEAAWSSKLPAEMLPGAFISLMLTWPLSVQQALSWPLLQGPPGLSCSATVHVRGGRSAERCLLGQQWAHVDILRRLACLLSCGADDEAANSLLQGCQLQGSRSESTLNMLSTRAAVARLFEVERDLATASAGLRHSSCALAPEAPSSQLEEGSPEPRLCGSPVAECTFMLRIGT</sequence>
<feature type="transmembrane region" description="Helical" evidence="2">
    <location>
        <begin position="20"/>
        <end position="43"/>
    </location>
</feature>
<evidence type="ECO:0000256" key="1">
    <source>
        <dbReference type="SAM" id="MobiDB-lite"/>
    </source>
</evidence>
<reference evidence="3" key="1">
    <citation type="submission" date="2021-02" db="EMBL/GenBank/DDBJ databases">
        <authorList>
            <person name="Dougan E. K."/>
            <person name="Rhodes N."/>
            <person name="Thang M."/>
            <person name="Chan C."/>
        </authorList>
    </citation>
    <scope>NUCLEOTIDE SEQUENCE</scope>
</reference>
<evidence type="ECO:0000256" key="2">
    <source>
        <dbReference type="SAM" id="Phobius"/>
    </source>
</evidence>
<feature type="region of interest" description="Disordered" evidence="1">
    <location>
        <begin position="229"/>
        <end position="274"/>
    </location>
</feature>
<protein>
    <submittedName>
        <fullName evidence="3">Uncharacterized protein</fullName>
    </submittedName>
</protein>
<dbReference type="AlphaFoldDB" id="A0A813KV37"/>
<keyword evidence="2" id="KW-0812">Transmembrane</keyword>
<proteinExistence type="predicted"/>
<organism evidence="3 4">
    <name type="scientific">Polarella glacialis</name>
    <name type="common">Dinoflagellate</name>
    <dbReference type="NCBI Taxonomy" id="89957"/>
    <lineage>
        <taxon>Eukaryota</taxon>
        <taxon>Sar</taxon>
        <taxon>Alveolata</taxon>
        <taxon>Dinophyceae</taxon>
        <taxon>Suessiales</taxon>
        <taxon>Suessiaceae</taxon>
        <taxon>Polarella</taxon>
    </lineage>
</organism>
<keyword evidence="2" id="KW-0472">Membrane</keyword>
<gene>
    <name evidence="3" type="ORF">PGLA2088_LOCUS37745</name>
</gene>
<dbReference type="EMBL" id="CAJNNW010032548">
    <property type="protein sequence ID" value="CAE8713949.1"/>
    <property type="molecule type" value="Genomic_DNA"/>
</dbReference>
<dbReference type="Proteomes" id="UP000626109">
    <property type="component" value="Unassembled WGS sequence"/>
</dbReference>
<accession>A0A813KV37</accession>
<name>A0A813KV37_POLGL</name>
<evidence type="ECO:0000313" key="4">
    <source>
        <dbReference type="Proteomes" id="UP000626109"/>
    </source>
</evidence>
<evidence type="ECO:0000313" key="3">
    <source>
        <dbReference type="EMBL" id="CAE8713949.1"/>
    </source>
</evidence>